<dbReference type="PROSITE" id="PS50110">
    <property type="entry name" value="RESPONSE_REGULATORY"/>
    <property type="match status" value="1"/>
</dbReference>
<feature type="DNA-binding region" description="OmpR/PhoB-type" evidence="7">
    <location>
        <begin position="132"/>
        <end position="226"/>
    </location>
</feature>
<dbReference type="InterPro" id="IPR001789">
    <property type="entry name" value="Sig_transdc_resp-reg_receiver"/>
</dbReference>
<keyword evidence="11" id="KW-1185">Reference proteome</keyword>
<evidence type="ECO:0000256" key="3">
    <source>
        <dbReference type="ARBA" id="ARBA00023015"/>
    </source>
</evidence>
<dbReference type="Gene3D" id="3.40.50.2300">
    <property type="match status" value="1"/>
</dbReference>
<evidence type="ECO:0000256" key="7">
    <source>
        <dbReference type="PROSITE-ProRule" id="PRU01091"/>
    </source>
</evidence>
<dbReference type="SMART" id="SM00862">
    <property type="entry name" value="Trans_reg_C"/>
    <property type="match status" value="1"/>
</dbReference>
<evidence type="ECO:0000313" key="11">
    <source>
        <dbReference type="Proteomes" id="UP001560573"/>
    </source>
</evidence>
<dbReference type="InterPro" id="IPR016032">
    <property type="entry name" value="Sig_transdc_resp-reg_C-effctor"/>
</dbReference>
<dbReference type="SMART" id="SM00448">
    <property type="entry name" value="REC"/>
    <property type="match status" value="1"/>
</dbReference>
<keyword evidence="3" id="KW-0805">Transcription regulation</keyword>
<dbReference type="CDD" id="cd00383">
    <property type="entry name" value="trans_reg_C"/>
    <property type="match status" value="1"/>
</dbReference>
<dbReference type="SUPFAM" id="SSF46894">
    <property type="entry name" value="C-terminal effector domain of the bipartite response regulators"/>
    <property type="match status" value="1"/>
</dbReference>
<dbReference type="Gene3D" id="1.10.10.10">
    <property type="entry name" value="Winged helix-like DNA-binding domain superfamily/Winged helix DNA-binding domain"/>
    <property type="match status" value="1"/>
</dbReference>
<evidence type="ECO:0000256" key="2">
    <source>
        <dbReference type="ARBA" id="ARBA00023012"/>
    </source>
</evidence>
<keyword evidence="1 6" id="KW-0597">Phosphoprotein</keyword>
<dbReference type="SUPFAM" id="SSF52172">
    <property type="entry name" value="CheY-like"/>
    <property type="match status" value="1"/>
</dbReference>
<feature type="modified residue" description="4-aspartylphosphate" evidence="6">
    <location>
        <position position="56"/>
    </location>
</feature>
<protein>
    <submittedName>
        <fullName evidence="10">Response regulator transcription factor</fullName>
    </submittedName>
</protein>
<dbReference type="InterPro" id="IPR011006">
    <property type="entry name" value="CheY-like_superfamily"/>
</dbReference>
<dbReference type="InterPro" id="IPR036388">
    <property type="entry name" value="WH-like_DNA-bd_sf"/>
</dbReference>
<keyword evidence="4 7" id="KW-0238">DNA-binding</keyword>
<evidence type="ECO:0000259" key="9">
    <source>
        <dbReference type="PROSITE" id="PS51755"/>
    </source>
</evidence>
<organism evidence="10 11">
    <name type="scientific">Danxiaibacter flavus</name>
    <dbReference type="NCBI Taxonomy" id="3049108"/>
    <lineage>
        <taxon>Bacteria</taxon>
        <taxon>Pseudomonadati</taxon>
        <taxon>Bacteroidota</taxon>
        <taxon>Chitinophagia</taxon>
        <taxon>Chitinophagales</taxon>
        <taxon>Chitinophagaceae</taxon>
        <taxon>Danxiaibacter</taxon>
    </lineage>
</organism>
<dbReference type="InterPro" id="IPR001867">
    <property type="entry name" value="OmpR/PhoB-type_DNA-bd"/>
</dbReference>
<dbReference type="PANTHER" id="PTHR48111">
    <property type="entry name" value="REGULATOR OF RPOS"/>
    <property type="match status" value="1"/>
</dbReference>
<evidence type="ECO:0000256" key="5">
    <source>
        <dbReference type="ARBA" id="ARBA00023163"/>
    </source>
</evidence>
<dbReference type="PANTHER" id="PTHR48111:SF1">
    <property type="entry name" value="TWO-COMPONENT RESPONSE REGULATOR ORR33"/>
    <property type="match status" value="1"/>
</dbReference>
<dbReference type="PROSITE" id="PS51755">
    <property type="entry name" value="OMPR_PHOB"/>
    <property type="match status" value="1"/>
</dbReference>
<evidence type="ECO:0000313" key="10">
    <source>
        <dbReference type="EMBL" id="MEX6690545.1"/>
    </source>
</evidence>
<sequence length="226" mass="25299">MENKAKKVLIADDERDILEIISYNLSKEGYELYTAKDGNEAIEKAKQINPDLIILDIMMPYKTGVEVCEILRAQPAFQNTLIIFLTALSDEASQIKGLETGADDYVSKPISPKVLVSRVNAIFRRLNKEESGKAITVGDITIDPIRFVVSINGNDVILAKKEFELLHLLASRPGRVFLRNEILSQVWGADVIVGDRTIDVHIRKIRQKLGIDCITTVKGVGYKFEL</sequence>
<feature type="domain" description="Response regulatory" evidence="8">
    <location>
        <begin position="7"/>
        <end position="123"/>
    </location>
</feature>
<accession>A0ABV3ZLW9</accession>
<evidence type="ECO:0000256" key="6">
    <source>
        <dbReference type="PROSITE-ProRule" id="PRU00169"/>
    </source>
</evidence>
<reference evidence="10 11" key="1">
    <citation type="submission" date="2023-07" db="EMBL/GenBank/DDBJ databases">
        <authorList>
            <person name="Lian W.-H."/>
        </authorList>
    </citation>
    <scope>NUCLEOTIDE SEQUENCE [LARGE SCALE GENOMIC DNA]</scope>
    <source>
        <strain evidence="10 11">SYSU DXS3180</strain>
    </source>
</reference>
<comment type="caution">
    <text evidence="10">The sequence shown here is derived from an EMBL/GenBank/DDBJ whole genome shotgun (WGS) entry which is preliminary data.</text>
</comment>
<dbReference type="InterPro" id="IPR039420">
    <property type="entry name" value="WalR-like"/>
</dbReference>
<proteinExistence type="predicted"/>
<name>A0ABV3ZLW9_9BACT</name>
<keyword evidence="2" id="KW-0902">Two-component regulatory system</keyword>
<keyword evidence="5" id="KW-0804">Transcription</keyword>
<dbReference type="Pfam" id="PF00486">
    <property type="entry name" value="Trans_reg_C"/>
    <property type="match status" value="1"/>
</dbReference>
<dbReference type="Proteomes" id="UP001560573">
    <property type="component" value="Unassembled WGS sequence"/>
</dbReference>
<dbReference type="Pfam" id="PF00072">
    <property type="entry name" value="Response_reg"/>
    <property type="match status" value="1"/>
</dbReference>
<feature type="domain" description="OmpR/PhoB-type" evidence="9">
    <location>
        <begin position="132"/>
        <end position="226"/>
    </location>
</feature>
<evidence type="ECO:0000256" key="1">
    <source>
        <dbReference type="ARBA" id="ARBA00022553"/>
    </source>
</evidence>
<gene>
    <name evidence="10" type="ORF">QTN47_23735</name>
</gene>
<dbReference type="EMBL" id="JAULBC010000009">
    <property type="protein sequence ID" value="MEX6690545.1"/>
    <property type="molecule type" value="Genomic_DNA"/>
</dbReference>
<dbReference type="RefSeq" id="WP_369331958.1">
    <property type="nucleotide sequence ID" value="NZ_JAULBC010000009.1"/>
</dbReference>
<evidence type="ECO:0000256" key="4">
    <source>
        <dbReference type="ARBA" id="ARBA00023125"/>
    </source>
</evidence>
<evidence type="ECO:0000259" key="8">
    <source>
        <dbReference type="PROSITE" id="PS50110"/>
    </source>
</evidence>